<name>R4K950_9FIRM</name>
<dbReference type="GO" id="GO:0005737">
    <property type="term" value="C:cytoplasm"/>
    <property type="evidence" value="ECO:0007669"/>
    <property type="project" value="TreeGrafter"/>
</dbReference>
<reference evidence="3 4" key="1">
    <citation type="submission" date="2012-01" db="EMBL/GenBank/DDBJ databases">
        <title>Complete sequence of Desulfotomaculum gibsoniae DSM 7213.</title>
        <authorList>
            <consortium name="US DOE Joint Genome Institute"/>
            <person name="Lucas S."/>
            <person name="Han J."/>
            <person name="Lapidus A."/>
            <person name="Cheng J.-F."/>
            <person name="Goodwin L."/>
            <person name="Pitluck S."/>
            <person name="Peters L."/>
            <person name="Ovchinnikova G."/>
            <person name="Teshima H."/>
            <person name="Detter J.C."/>
            <person name="Han C."/>
            <person name="Tapia R."/>
            <person name="Land M."/>
            <person name="Hauser L."/>
            <person name="Kyrpides N."/>
            <person name="Ivanova N."/>
            <person name="Pagani I."/>
            <person name="Parshina S."/>
            <person name="Plugge C."/>
            <person name="Muyzer G."/>
            <person name="Kuever J."/>
            <person name="Ivanova A."/>
            <person name="Nazina T."/>
            <person name="Klenk H.-P."/>
            <person name="Brambilla E."/>
            <person name="Spring S."/>
            <person name="Stams A.F."/>
            <person name="Woyke T."/>
        </authorList>
    </citation>
    <scope>NUCLEOTIDE SEQUENCE [LARGE SCALE GENOMIC DNA]</scope>
    <source>
        <strain evidence="3 4">DSM 7213</strain>
    </source>
</reference>
<feature type="domain" description="PSP1 C-terminal" evidence="2">
    <location>
        <begin position="62"/>
        <end position="147"/>
    </location>
</feature>
<evidence type="ECO:0000256" key="1">
    <source>
        <dbReference type="SAM" id="MobiDB-lite"/>
    </source>
</evidence>
<dbReference type="AlphaFoldDB" id="R4K950"/>
<organism evidence="3 4">
    <name type="scientific">Desulfoscipio gibsoniae DSM 7213</name>
    <dbReference type="NCBI Taxonomy" id="767817"/>
    <lineage>
        <taxon>Bacteria</taxon>
        <taxon>Bacillati</taxon>
        <taxon>Bacillota</taxon>
        <taxon>Clostridia</taxon>
        <taxon>Eubacteriales</taxon>
        <taxon>Desulfallaceae</taxon>
        <taxon>Desulfoscipio</taxon>
    </lineage>
</organism>
<feature type="region of interest" description="Disordered" evidence="1">
    <location>
        <begin position="272"/>
        <end position="292"/>
    </location>
</feature>
<dbReference type="Proteomes" id="UP000013520">
    <property type="component" value="Chromosome"/>
</dbReference>
<proteinExistence type="predicted"/>
<dbReference type="PANTHER" id="PTHR43830">
    <property type="entry name" value="PROTEIN PSP1"/>
    <property type="match status" value="1"/>
</dbReference>
<keyword evidence="4" id="KW-1185">Reference proteome</keyword>
<dbReference type="PANTHER" id="PTHR43830:SF3">
    <property type="entry name" value="PROTEIN PSP1"/>
    <property type="match status" value="1"/>
</dbReference>
<dbReference type="EMBL" id="CP003273">
    <property type="protein sequence ID" value="AGK99707.1"/>
    <property type="molecule type" value="Genomic_DNA"/>
</dbReference>
<sequence>MPYTVVGIRFKAAGKIYYFDPGELHLSINDGVIVETSRGVEYGTVVTGPREVSEEELVGALKMVLRRANDDDLDQLQANREKETRAMEICQEKIEVHGLPMKLVDVEQTFDGNKIIFYFTADGRIDFRELVKDLAAVFRTRIELRQIGVRDEAKMMGGLGCCGRELCCATWLADFASVSIRMAKEQNLSLNPTKISGICGRLMCCLKFENEVYEQAKEGFPELGKRVTTPDGDGRVSGINILKRTVNVELRESKLIKEYPCSAIEVESVEGDHGEAPNVKNEGAGGQGSGPVIRNQKLEKCCRSARSRKC</sequence>
<evidence type="ECO:0000259" key="2">
    <source>
        <dbReference type="PROSITE" id="PS51411"/>
    </source>
</evidence>
<dbReference type="PROSITE" id="PS51411">
    <property type="entry name" value="PSP1_C"/>
    <property type="match status" value="1"/>
</dbReference>
<gene>
    <name evidence="3" type="ORF">Desgi_0093</name>
</gene>
<accession>R4K950</accession>
<dbReference type="OrthoDB" id="9779344at2"/>
<dbReference type="KEGG" id="dgi:Desgi_0093"/>
<dbReference type="InterPro" id="IPR047767">
    <property type="entry name" value="PSP1-like"/>
</dbReference>
<dbReference type="NCBIfam" id="NF041131">
    <property type="entry name" value="RicT_YaaT_fam"/>
    <property type="match status" value="1"/>
</dbReference>
<dbReference type="RefSeq" id="WP_006523167.1">
    <property type="nucleotide sequence ID" value="NC_021184.1"/>
</dbReference>
<dbReference type="STRING" id="767817.Desgi_0093"/>
<protein>
    <submittedName>
        <fullName evidence="3">Putative PSP1-like protein</fullName>
    </submittedName>
</protein>
<dbReference type="eggNOG" id="COG1774">
    <property type="taxonomic scope" value="Bacteria"/>
</dbReference>
<dbReference type="Pfam" id="PF04468">
    <property type="entry name" value="PSP1"/>
    <property type="match status" value="1"/>
</dbReference>
<dbReference type="HOGENOM" id="CLU_033149_2_0_9"/>
<evidence type="ECO:0000313" key="4">
    <source>
        <dbReference type="Proteomes" id="UP000013520"/>
    </source>
</evidence>
<evidence type="ECO:0000313" key="3">
    <source>
        <dbReference type="EMBL" id="AGK99707.1"/>
    </source>
</evidence>
<dbReference type="InterPro" id="IPR007557">
    <property type="entry name" value="PSP1_C"/>
</dbReference>